<evidence type="ECO:0000256" key="5">
    <source>
        <dbReference type="ARBA" id="ARBA00023136"/>
    </source>
</evidence>
<evidence type="ECO:0000256" key="4">
    <source>
        <dbReference type="ARBA" id="ARBA00022989"/>
    </source>
</evidence>
<dbReference type="Gene3D" id="1.20.1640.10">
    <property type="entry name" value="Multidrug efflux transporter AcrB transmembrane domain"/>
    <property type="match status" value="2"/>
</dbReference>
<keyword evidence="5 6" id="KW-0472">Membrane</keyword>
<dbReference type="InterPro" id="IPR050545">
    <property type="entry name" value="Mycobact_MmpL"/>
</dbReference>
<keyword evidence="4 6" id="KW-1133">Transmembrane helix</keyword>
<dbReference type="AlphaFoldDB" id="R8AZK9"/>
<feature type="transmembrane region" description="Helical" evidence="6">
    <location>
        <begin position="368"/>
        <end position="393"/>
    </location>
</feature>
<dbReference type="InterPro" id="IPR000731">
    <property type="entry name" value="SSD"/>
</dbReference>
<comment type="subcellular location">
    <subcellularLocation>
        <location evidence="1">Cell membrane</location>
        <topology evidence="1">Multi-pass membrane protein</topology>
    </subcellularLocation>
</comment>
<feature type="transmembrane region" description="Helical" evidence="6">
    <location>
        <begin position="242"/>
        <end position="261"/>
    </location>
</feature>
<feature type="domain" description="SSD" evidence="7">
    <location>
        <begin position="271"/>
        <end position="393"/>
    </location>
</feature>
<feature type="transmembrane region" description="Helical" evidence="6">
    <location>
        <begin position="339"/>
        <end position="362"/>
    </location>
</feature>
<dbReference type="PANTHER" id="PTHR33406">
    <property type="entry name" value="MEMBRANE PROTEIN MJ1562-RELATED"/>
    <property type="match status" value="1"/>
</dbReference>
<dbReference type="PANTHER" id="PTHR33406:SF10">
    <property type="entry name" value="SSD DOMAIN-CONTAINING PROTEIN"/>
    <property type="match status" value="1"/>
</dbReference>
<evidence type="ECO:0000256" key="6">
    <source>
        <dbReference type="SAM" id="Phobius"/>
    </source>
</evidence>
<feature type="transmembrane region" description="Helical" evidence="6">
    <location>
        <begin position="692"/>
        <end position="712"/>
    </location>
</feature>
<evidence type="ECO:0000256" key="1">
    <source>
        <dbReference type="ARBA" id="ARBA00004651"/>
    </source>
</evidence>
<comment type="caution">
    <text evidence="8">The sequence shown here is derived from an EMBL/GenBank/DDBJ whole genome shotgun (WGS) entry which is preliminary data.</text>
</comment>
<accession>R8AZK9</accession>
<reference evidence="8 9" key="1">
    <citation type="journal article" date="2013" name="Genome Announc.">
        <title>Draft Genome Sequence of the Moderately Halophilic Bacterium Marinobacter lipolyticus Strain SM19.</title>
        <authorList>
            <person name="Papke R.T."/>
            <person name="de la Haba R.R."/>
            <person name="Infante-Dominguez C."/>
            <person name="Perez D."/>
            <person name="Sanchez-Porro C."/>
            <person name="Lapierre P."/>
            <person name="Ventosa A."/>
        </authorList>
    </citation>
    <scope>NUCLEOTIDE SEQUENCE [LARGE SCALE GENOMIC DNA]</scope>
    <source>
        <strain evidence="8 9">SM19</strain>
    </source>
</reference>
<dbReference type="GO" id="GO:0005886">
    <property type="term" value="C:plasma membrane"/>
    <property type="evidence" value="ECO:0007669"/>
    <property type="project" value="UniProtKB-SubCell"/>
</dbReference>
<keyword evidence="3 6" id="KW-0812">Transmembrane</keyword>
<name>R8AZK9_9GAMM</name>
<dbReference type="STRING" id="1318628.MARLIPOL_12580"/>
<evidence type="ECO:0000256" key="2">
    <source>
        <dbReference type="ARBA" id="ARBA00022475"/>
    </source>
</evidence>
<sequence length="792" mass="87255">MNAQNNEKREFVVVRQLDAFDRNSGTLLERVIFNNRALILLVFALVTLFLGYSARNIRLDASFEKMIPLQHQYIVNYYDHKADLSGLANTLRIAVENTEGTVIDADYLNTLRLLNDDIFLMEGVDRPYMKSLWTPAVRWVGVTEYGLDGGPVIPDDYDGSAESLAQVRANIEKSGEIGRLVANNFQSSIVLVPLNEDSGIEYRDLVNRLNELEAKYEPMGVKIYITGFSKLVGDLILGLEQVLQFFLIAIIICTGVIYAYTRCVTSTALVVFCSLTAVSWLIGLLPLLGYQLDPYSVLVPFLVFAIGMSHGAQKMNGIMADIGRGTHKLVAARYTFRRLFVAGITALLADAVGFAVLMMIDIQAIQELAIAASLGVAILIFTNLVMLPLLLSYTGVNRQAAMRSVAEEQRDRNDVDHKKHPLWEVLDKFTRRKFASVAVVVSAGLAIAGLVISADLKIGDLGSGAPELRPDSEYNMDNAFIVDNYSISSDIYVVMVETGTYECVNYNNLLMVEALERQLQNLDAVESTNSFAGLSKQSAVGMNEGNLRWYELPRTQGLLNAIATRAPRELFNQSCDLLSVYAYLKDHKAETLQAVADVVERFSAEYSTDDIRFLNAAGNAGIQAATNSVVKTANYQMLLMVYAAVIVLAYITFRSVRAVICAVIPLLLTSILCEALMVVLDIGVKVSTLPVIALGVGIGVDYALYILSVTIARLREGQSLSDAYYEALLFTGKVVALTGITLGVAVSTWYFSPIQFQADMGILLAFMFIWNMLGAGLLLPALAHFMFRKQVR</sequence>
<evidence type="ECO:0000256" key="3">
    <source>
        <dbReference type="ARBA" id="ARBA00022692"/>
    </source>
</evidence>
<evidence type="ECO:0000313" key="9">
    <source>
        <dbReference type="Proteomes" id="UP000016540"/>
    </source>
</evidence>
<feature type="transmembrane region" description="Helical" evidence="6">
    <location>
        <begin position="762"/>
        <end position="787"/>
    </location>
</feature>
<dbReference type="HOGENOM" id="CLU_008861_4_0_6"/>
<evidence type="ECO:0000313" key="8">
    <source>
        <dbReference type="EMBL" id="EON91771.1"/>
    </source>
</evidence>
<dbReference type="SUPFAM" id="SSF82866">
    <property type="entry name" value="Multidrug efflux transporter AcrB transmembrane domain"/>
    <property type="match status" value="2"/>
</dbReference>
<feature type="transmembrane region" description="Helical" evidence="6">
    <location>
        <begin position="37"/>
        <end position="54"/>
    </location>
</feature>
<feature type="transmembrane region" description="Helical" evidence="6">
    <location>
        <begin position="633"/>
        <end position="651"/>
    </location>
</feature>
<feature type="transmembrane region" description="Helical" evidence="6">
    <location>
        <begin position="434"/>
        <end position="454"/>
    </location>
</feature>
<dbReference type="EMBL" id="ASAD01000013">
    <property type="protein sequence ID" value="EON91771.1"/>
    <property type="molecule type" value="Genomic_DNA"/>
</dbReference>
<evidence type="ECO:0000259" key="7">
    <source>
        <dbReference type="PROSITE" id="PS50156"/>
    </source>
</evidence>
<dbReference type="Proteomes" id="UP000016540">
    <property type="component" value="Unassembled WGS sequence"/>
</dbReference>
<dbReference type="eggNOG" id="COG1033">
    <property type="taxonomic scope" value="Bacteria"/>
</dbReference>
<dbReference type="PATRIC" id="fig|1318628.3.peg.2512"/>
<dbReference type="RefSeq" id="WP_012138592.1">
    <property type="nucleotide sequence ID" value="NZ_KE007326.1"/>
</dbReference>
<keyword evidence="9" id="KW-1185">Reference proteome</keyword>
<organism evidence="8 9">
    <name type="scientific">Marinobacter lipolyticus SM19</name>
    <dbReference type="NCBI Taxonomy" id="1318628"/>
    <lineage>
        <taxon>Bacteria</taxon>
        <taxon>Pseudomonadati</taxon>
        <taxon>Pseudomonadota</taxon>
        <taxon>Gammaproteobacteria</taxon>
        <taxon>Pseudomonadales</taxon>
        <taxon>Marinobacteraceae</taxon>
        <taxon>Marinobacter</taxon>
    </lineage>
</organism>
<gene>
    <name evidence="8" type="ORF">MARLIPOL_12580</name>
</gene>
<dbReference type="InterPro" id="IPR004869">
    <property type="entry name" value="MMPL_dom"/>
</dbReference>
<feature type="transmembrane region" description="Helical" evidence="6">
    <location>
        <begin position="295"/>
        <end position="312"/>
    </location>
</feature>
<dbReference type="OrthoDB" id="5963930at2"/>
<dbReference type="PROSITE" id="PS50156">
    <property type="entry name" value="SSD"/>
    <property type="match status" value="1"/>
</dbReference>
<feature type="transmembrane region" description="Helical" evidence="6">
    <location>
        <begin position="658"/>
        <end position="680"/>
    </location>
</feature>
<feature type="transmembrane region" description="Helical" evidence="6">
    <location>
        <begin position="724"/>
        <end position="750"/>
    </location>
</feature>
<protein>
    <submittedName>
        <fullName evidence="8">Transporter</fullName>
    </submittedName>
</protein>
<keyword evidence="2" id="KW-1003">Cell membrane</keyword>
<dbReference type="Pfam" id="PF03176">
    <property type="entry name" value="MMPL"/>
    <property type="match status" value="1"/>
</dbReference>
<proteinExistence type="predicted"/>
<feature type="transmembrane region" description="Helical" evidence="6">
    <location>
        <begin position="268"/>
        <end position="289"/>
    </location>
</feature>